<keyword evidence="4 8" id="KW-1003">Cell membrane</keyword>
<comment type="caution">
    <text evidence="9">The sequence shown here is derived from an EMBL/GenBank/DDBJ whole genome shotgun (WGS) entry which is preliminary data.</text>
</comment>
<sequence>MNALTATLVLGSGIAAGLINTIVGSGTLVTFPVLLAAGYPAVLANMSNTVGLVAGNFSGAFGYRRELRGQRRRVLVLGTVALLGGSGGALALLVLPEATFDAVVPLLVLAASLLVVAQPWLKKRLARRSRDSTASGGPLLCAGIFVAGGYGGYFGAAAGVIVLALLGLLLNDDLQRLNGIKNICIGVINAAAAAIFVVVAEIAWWPALLLAVGSLVGGQIGARVGRRMPPALLRACVAVIGFTAAAVLLVRRYRS</sequence>
<evidence type="ECO:0000256" key="6">
    <source>
        <dbReference type="ARBA" id="ARBA00022989"/>
    </source>
</evidence>
<evidence type="ECO:0000256" key="1">
    <source>
        <dbReference type="ARBA" id="ARBA00004651"/>
    </source>
</evidence>
<keyword evidence="7 8" id="KW-0472">Membrane</keyword>
<proteinExistence type="inferred from homology"/>
<keyword evidence="6 8" id="KW-1133">Transmembrane helix</keyword>
<feature type="transmembrane region" description="Helical" evidence="8">
    <location>
        <begin position="183"/>
        <end position="205"/>
    </location>
</feature>
<keyword evidence="10" id="KW-1185">Reference proteome</keyword>
<dbReference type="InterPro" id="IPR052017">
    <property type="entry name" value="TSUP"/>
</dbReference>
<dbReference type="AlphaFoldDB" id="A0AAE3KEW0"/>
<dbReference type="PANTHER" id="PTHR30269:SF0">
    <property type="entry name" value="MEMBRANE TRANSPORTER PROTEIN YFCA-RELATED"/>
    <property type="match status" value="1"/>
</dbReference>
<feature type="transmembrane region" description="Helical" evidence="8">
    <location>
        <begin position="156"/>
        <end position="171"/>
    </location>
</feature>
<dbReference type="Pfam" id="PF01925">
    <property type="entry name" value="TauE"/>
    <property type="match status" value="1"/>
</dbReference>
<dbReference type="PANTHER" id="PTHR30269">
    <property type="entry name" value="TRANSMEMBRANE PROTEIN YFCA"/>
    <property type="match status" value="1"/>
</dbReference>
<evidence type="ECO:0000256" key="8">
    <source>
        <dbReference type="RuleBase" id="RU363041"/>
    </source>
</evidence>
<comment type="similarity">
    <text evidence="2 8">Belongs to the 4-toluene sulfonate uptake permease (TSUP) (TC 2.A.102) family.</text>
</comment>
<comment type="subcellular location">
    <subcellularLocation>
        <location evidence="1 8">Cell membrane</location>
        <topology evidence="1 8">Multi-pass membrane protein</topology>
    </subcellularLocation>
</comment>
<keyword evidence="3" id="KW-0813">Transport</keyword>
<dbReference type="GO" id="GO:0005886">
    <property type="term" value="C:plasma membrane"/>
    <property type="evidence" value="ECO:0007669"/>
    <property type="project" value="UniProtKB-SubCell"/>
</dbReference>
<evidence type="ECO:0000256" key="5">
    <source>
        <dbReference type="ARBA" id="ARBA00022692"/>
    </source>
</evidence>
<dbReference type="EMBL" id="JAMTCK010000002">
    <property type="protein sequence ID" value="MCP2164302.1"/>
    <property type="molecule type" value="Genomic_DNA"/>
</dbReference>
<keyword evidence="5 8" id="KW-0812">Transmembrane</keyword>
<evidence type="ECO:0000256" key="4">
    <source>
        <dbReference type="ARBA" id="ARBA00022475"/>
    </source>
</evidence>
<evidence type="ECO:0000313" key="10">
    <source>
        <dbReference type="Proteomes" id="UP001206128"/>
    </source>
</evidence>
<evidence type="ECO:0000256" key="2">
    <source>
        <dbReference type="ARBA" id="ARBA00009142"/>
    </source>
</evidence>
<dbReference type="RefSeq" id="WP_253767789.1">
    <property type="nucleotide sequence ID" value="NZ_JAMTCK010000002.1"/>
</dbReference>
<accession>A0AAE3KEW0</accession>
<name>A0AAE3KEW0_9PSEU</name>
<dbReference type="InterPro" id="IPR002781">
    <property type="entry name" value="TM_pro_TauE-like"/>
</dbReference>
<feature type="transmembrane region" description="Helical" evidence="8">
    <location>
        <begin position="231"/>
        <end position="250"/>
    </location>
</feature>
<protein>
    <recommendedName>
        <fullName evidence="8">Probable membrane transporter protein</fullName>
    </recommendedName>
</protein>
<dbReference type="Proteomes" id="UP001206128">
    <property type="component" value="Unassembled WGS sequence"/>
</dbReference>
<feature type="transmembrane region" description="Helical" evidence="8">
    <location>
        <begin position="39"/>
        <end position="62"/>
    </location>
</feature>
<gene>
    <name evidence="9" type="ORF">LX83_001142</name>
</gene>
<feature type="transmembrane region" description="Helical" evidence="8">
    <location>
        <begin position="74"/>
        <end position="96"/>
    </location>
</feature>
<organism evidence="9 10">
    <name type="scientific">Goodfellowiella coeruleoviolacea</name>
    <dbReference type="NCBI Taxonomy" id="334858"/>
    <lineage>
        <taxon>Bacteria</taxon>
        <taxon>Bacillati</taxon>
        <taxon>Actinomycetota</taxon>
        <taxon>Actinomycetes</taxon>
        <taxon>Pseudonocardiales</taxon>
        <taxon>Pseudonocardiaceae</taxon>
        <taxon>Goodfellowiella</taxon>
    </lineage>
</organism>
<evidence type="ECO:0000313" key="9">
    <source>
        <dbReference type="EMBL" id="MCP2164302.1"/>
    </source>
</evidence>
<evidence type="ECO:0000256" key="3">
    <source>
        <dbReference type="ARBA" id="ARBA00022448"/>
    </source>
</evidence>
<evidence type="ECO:0000256" key="7">
    <source>
        <dbReference type="ARBA" id="ARBA00023136"/>
    </source>
</evidence>
<reference evidence="9" key="1">
    <citation type="submission" date="2022-06" db="EMBL/GenBank/DDBJ databases">
        <title>Genomic Encyclopedia of Archaeal and Bacterial Type Strains, Phase II (KMG-II): from individual species to whole genera.</title>
        <authorList>
            <person name="Goeker M."/>
        </authorList>
    </citation>
    <scope>NUCLEOTIDE SEQUENCE</scope>
    <source>
        <strain evidence="9">DSM 43935</strain>
    </source>
</reference>